<sequence length="121" mass="14539">MFSFSFFKSNQNDQKNKVYNELDKFYQSFFNDTYNELNIDKYRQIRDAIGLVMRKFDSDDHPLEYTSKLVMYIQARVVLKHLRLSSVQQKIMQTLSEQTKYINLSYVYTCPLDDVTQFENA</sequence>
<dbReference type="RefSeq" id="WP_004045134.1">
    <property type="nucleotide sequence ID" value="NZ_AQFR02000003.1"/>
</dbReference>
<evidence type="ECO:0000313" key="2">
    <source>
        <dbReference type="EMBL" id="TGY16022.1"/>
    </source>
</evidence>
<dbReference type="GO" id="GO:0030153">
    <property type="term" value="P:bacteriocin immunity"/>
    <property type="evidence" value="ECO:0007669"/>
    <property type="project" value="UniProtKB-KW"/>
</dbReference>
<dbReference type="GeneID" id="75116931"/>
<accession>A0A4S2BNT9</accession>
<comment type="caution">
    <text evidence="2">The sequence shown here is derived from an EMBL/GenBank/DDBJ whole genome shotgun (WGS) entry which is preliminary data.</text>
</comment>
<proteinExistence type="predicted"/>
<dbReference type="AlphaFoldDB" id="A0A4S2BNT9"/>
<reference evidence="2 3" key="1">
    <citation type="submission" date="2019-04" db="EMBL/GenBank/DDBJ databases">
        <title>Microbes associate with the intestines of laboratory mice.</title>
        <authorList>
            <person name="Navarre W."/>
            <person name="Wong E."/>
            <person name="Huang K."/>
            <person name="Tropini C."/>
            <person name="Ng K."/>
            <person name="Yu B."/>
        </authorList>
    </citation>
    <scope>NUCLEOTIDE SEQUENCE [LARGE SCALE GENOMIC DNA]</scope>
    <source>
        <strain evidence="2 3">NM61_E11</strain>
    </source>
</reference>
<dbReference type="Proteomes" id="UP000309117">
    <property type="component" value="Unassembled WGS sequence"/>
</dbReference>
<dbReference type="Gene3D" id="1.20.1440.50">
    <property type="entry name" value="Ta0600-like"/>
    <property type="match status" value="1"/>
</dbReference>
<protein>
    <submittedName>
        <fullName evidence="2">Bacteriocin immunity protein</fullName>
    </submittedName>
</protein>
<dbReference type="EMBL" id="SRYV01000006">
    <property type="protein sequence ID" value="TGY16022.1"/>
    <property type="molecule type" value="Genomic_DNA"/>
</dbReference>
<keyword evidence="1" id="KW-0079">Bacteriocin immunity</keyword>
<evidence type="ECO:0000313" key="3">
    <source>
        <dbReference type="Proteomes" id="UP000309117"/>
    </source>
</evidence>
<dbReference type="InterPro" id="IPR015046">
    <property type="entry name" value="LciA_Immunity-like"/>
</dbReference>
<evidence type="ECO:0000256" key="1">
    <source>
        <dbReference type="ARBA" id="ARBA00023025"/>
    </source>
</evidence>
<organism evidence="2 3">
    <name type="scientific">Lactobacillus intestinalis</name>
    <dbReference type="NCBI Taxonomy" id="151781"/>
    <lineage>
        <taxon>Bacteria</taxon>
        <taxon>Bacillati</taxon>
        <taxon>Bacillota</taxon>
        <taxon>Bacilli</taxon>
        <taxon>Lactobacillales</taxon>
        <taxon>Lactobacillaceae</taxon>
        <taxon>Lactobacillus</taxon>
    </lineage>
</organism>
<dbReference type="InterPro" id="IPR023130">
    <property type="entry name" value="Ta0600-like_sf"/>
</dbReference>
<gene>
    <name evidence="2" type="ORF">E5351_04200</name>
</gene>
<name>A0A4S2BNT9_9LACO</name>
<dbReference type="SUPFAM" id="SSF109797">
    <property type="entry name" value="Bacteriocin immunity protein-like"/>
    <property type="match status" value="1"/>
</dbReference>
<dbReference type="Pfam" id="PF08951">
    <property type="entry name" value="EntA_Immun"/>
    <property type="match status" value="1"/>
</dbReference>